<evidence type="ECO:0000256" key="1">
    <source>
        <dbReference type="ARBA" id="ARBA00002388"/>
    </source>
</evidence>
<keyword evidence="6 7" id="KW-0413">Isomerase</keyword>
<dbReference type="FunFam" id="2.40.100.10:FF:000028">
    <property type="entry name" value="Peptidyl-prolyl cis-trans isomerase"/>
    <property type="match status" value="1"/>
</dbReference>
<dbReference type="EMBL" id="CP017174">
    <property type="protein sequence ID" value="QDE72307.1"/>
    <property type="molecule type" value="Genomic_DNA"/>
</dbReference>
<dbReference type="PRINTS" id="PR00153">
    <property type="entry name" value="CSAPPISMRASE"/>
</dbReference>
<evidence type="ECO:0000256" key="6">
    <source>
        <dbReference type="ARBA" id="ARBA00023235"/>
    </source>
</evidence>
<comment type="catalytic activity">
    <reaction evidence="7">
        <text>[protein]-peptidylproline (omega=180) = [protein]-peptidylproline (omega=0)</text>
        <dbReference type="Rhea" id="RHEA:16237"/>
        <dbReference type="Rhea" id="RHEA-COMP:10747"/>
        <dbReference type="Rhea" id="RHEA-COMP:10748"/>
        <dbReference type="ChEBI" id="CHEBI:83833"/>
        <dbReference type="ChEBI" id="CHEBI:83834"/>
        <dbReference type="EC" id="5.2.1.8"/>
    </reaction>
</comment>
<sequence>MPAAAPPAEAASGEWTKKVQAGQDVYATLETNQGAIVVRLFSKDAPKTVANFVGLATGEKAWTDPKTGQRVEGKPLYDGVIFHRVIPGFMIQGGDPTGTGRGDPGYRFEDEFQSGRTFNKKGLLAMANAGPGTNGSQFFITTSTPDYLNNRHTIFGEVVSGYDVVEKIANVQRDPRDKPLEPVVIQKIAMSDQAPAGSGN</sequence>
<dbReference type="SUPFAM" id="SSF50891">
    <property type="entry name" value="Cyclophilin-like"/>
    <property type="match status" value="1"/>
</dbReference>
<dbReference type="PROSITE" id="PS50072">
    <property type="entry name" value="CSA_PPIASE_2"/>
    <property type="match status" value="1"/>
</dbReference>
<reference evidence="9 10" key="1">
    <citation type="journal article" date="2019" name="Science">
        <title>Social genes are selection hotspots in kin groups of a soil microbe.</title>
        <authorList>
            <person name="Wielgoss S."/>
            <person name="Wolfensberger R."/>
            <person name="Sun L."/>
            <person name="Fiegna F."/>
            <person name="Velicer G.J."/>
        </authorList>
    </citation>
    <scope>NUCLEOTIDE SEQUENCE [LARGE SCALE GENOMIC DNA]</scope>
    <source>
        <strain evidence="9 10">MC3.5.9c15</strain>
    </source>
</reference>
<protein>
    <recommendedName>
        <fullName evidence="7">Peptidyl-prolyl cis-trans isomerase</fullName>
        <shortName evidence="7">PPIase</shortName>
        <ecNumber evidence="7">5.2.1.8</ecNumber>
    </recommendedName>
</protein>
<dbReference type="InterPro" id="IPR024936">
    <property type="entry name" value="Cyclophilin-type_PPIase"/>
</dbReference>
<dbReference type="PIRSF" id="PIRSF001467">
    <property type="entry name" value="Peptidylpro_ismrse"/>
    <property type="match status" value="1"/>
</dbReference>
<dbReference type="PANTHER" id="PTHR45625">
    <property type="entry name" value="PEPTIDYL-PROLYL CIS-TRANS ISOMERASE-RELATED"/>
    <property type="match status" value="1"/>
</dbReference>
<comment type="function">
    <text evidence="1 7">PPIases accelerate the folding of proteins. It catalyzes the cis-trans isomerization of proline imidic peptide bonds in oligopeptides.</text>
</comment>
<proteinExistence type="inferred from homology"/>
<evidence type="ECO:0000256" key="3">
    <source>
        <dbReference type="ARBA" id="ARBA00007365"/>
    </source>
</evidence>
<dbReference type="Gene3D" id="2.40.100.10">
    <property type="entry name" value="Cyclophilin-like"/>
    <property type="match status" value="1"/>
</dbReference>
<dbReference type="InterPro" id="IPR002130">
    <property type="entry name" value="Cyclophilin-type_PPIase_dom"/>
</dbReference>
<dbReference type="GO" id="GO:0006457">
    <property type="term" value="P:protein folding"/>
    <property type="evidence" value="ECO:0007669"/>
    <property type="project" value="InterPro"/>
</dbReference>
<feature type="domain" description="PPIase cyclophilin-type" evidence="8">
    <location>
        <begin position="30"/>
        <end position="190"/>
    </location>
</feature>
<evidence type="ECO:0000256" key="5">
    <source>
        <dbReference type="ARBA" id="ARBA00023110"/>
    </source>
</evidence>
<dbReference type="EC" id="5.2.1.8" evidence="7"/>
<dbReference type="InterPro" id="IPR020892">
    <property type="entry name" value="Cyclophilin-type_PPIase_CS"/>
</dbReference>
<dbReference type="InterPro" id="IPR044666">
    <property type="entry name" value="Cyclophilin_A-like"/>
</dbReference>
<accession>A0AAE6KW76</accession>
<evidence type="ECO:0000259" key="8">
    <source>
        <dbReference type="PROSITE" id="PS50072"/>
    </source>
</evidence>
<dbReference type="GO" id="GO:0005737">
    <property type="term" value="C:cytoplasm"/>
    <property type="evidence" value="ECO:0007669"/>
    <property type="project" value="UniProtKB-SubCell"/>
</dbReference>
<gene>
    <name evidence="9" type="ORF">BHS09_06040</name>
</gene>
<dbReference type="PROSITE" id="PS00170">
    <property type="entry name" value="CSA_PPIASE_1"/>
    <property type="match status" value="1"/>
</dbReference>
<dbReference type="Pfam" id="PF00160">
    <property type="entry name" value="Pro_isomerase"/>
    <property type="match status" value="1"/>
</dbReference>
<dbReference type="Proteomes" id="UP000320179">
    <property type="component" value="Chromosome"/>
</dbReference>
<organism evidence="9 10">
    <name type="scientific">Myxococcus xanthus</name>
    <dbReference type="NCBI Taxonomy" id="34"/>
    <lineage>
        <taxon>Bacteria</taxon>
        <taxon>Pseudomonadati</taxon>
        <taxon>Myxococcota</taxon>
        <taxon>Myxococcia</taxon>
        <taxon>Myxococcales</taxon>
        <taxon>Cystobacterineae</taxon>
        <taxon>Myxococcaceae</taxon>
        <taxon>Myxococcus</taxon>
    </lineage>
</organism>
<evidence type="ECO:0000313" key="10">
    <source>
        <dbReference type="Proteomes" id="UP000320179"/>
    </source>
</evidence>
<dbReference type="AlphaFoldDB" id="A0AAE6KW76"/>
<evidence type="ECO:0000313" key="9">
    <source>
        <dbReference type="EMBL" id="QDE72307.1"/>
    </source>
</evidence>
<dbReference type="GO" id="GO:0003755">
    <property type="term" value="F:peptidyl-prolyl cis-trans isomerase activity"/>
    <property type="evidence" value="ECO:0007669"/>
    <property type="project" value="UniProtKB-UniRule"/>
</dbReference>
<name>A0AAE6KW76_MYXXA</name>
<evidence type="ECO:0000256" key="2">
    <source>
        <dbReference type="ARBA" id="ARBA00004496"/>
    </source>
</evidence>
<comment type="subcellular location">
    <subcellularLocation>
        <location evidence="2">Cytoplasm</location>
    </subcellularLocation>
</comment>
<keyword evidence="5 7" id="KW-0697">Rotamase</keyword>
<comment type="similarity">
    <text evidence="3 7">Belongs to the cyclophilin-type PPIase family.</text>
</comment>
<dbReference type="PANTHER" id="PTHR45625:SF4">
    <property type="entry name" value="PEPTIDYLPROLYL ISOMERASE DOMAIN AND WD REPEAT-CONTAINING PROTEIN 1"/>
    <property type="match status" value="1"/>
</dbReference>
<evidence type="ECO:0000256" key="4">
    <source>
        <dbReference type="ARBA" id="ARBA00022490"/>
    </source>
</evidence>
<dbReference type="InterPro" id="IPR029000">
    <property type="entry name" value="Cyclophilin-like_dom_sf"/>
</dbReference>
<keyword evidence="4" id="KW-0963">Cytoplasm</keyword>
<dbReference type="CDD" id="cd00317">
    <property type="entry name" value="cyclophilin"/>
    <property type="match status" value="1"/>
</dbReference>
<evidence type="ECO:0000256" key="7">
    <source>
        <dbReference type="RuleBase" id="RU363019"/>
    </source>
</evidence>